<dbReference type="PANTHER" id="PTHR35391:SF3">
    <property type="entry name" value="FINGER DOMAIN PROTEIN, PUTATIVE (AFU_ORTHOLOGUE AFUA_8G04300)-RELATED"/>
    <property type="match status" value="1"/>
</dbReference>
<dbReference type="STRING" id="1182541.W9Y770"/>
<dbReference type="PROSITE" id="PS00028">
    <property type="entry name" value="ZINC_FINGER_C2H2_1"/>
    <property type="match status" value="1"/>
</dbReference>
<feature type="compositionally biased region" description="Polar residues" evidence="1">
    <location>
        <begin position="1"/>
        <end position="10"/>
    </location>
</feature>
<feature type="compositionally biased region" description="Polar residues" evidence="1">
    <location>
        <begin position="313"/>
        <end position="328"/>
    </location>
</feature>
<dbReference type="Proteomes" id="UP000019484">
    <property type="component" value="Unassembled WGS sequence"/>
</dbReference>
<accession>W9Y770</accession>
<sequence>MSLSNTQSPSPRRPVQHVPLLTTPKSFPPTSSLNGSHRRGASITSNPIHILEKTQQVSDELDCWPSDPTFNLPVASPGAIQQPTNLFSFEEDTSHHDSSFDDFLTTECSSDNHVSEHTTPQELIWERQFVFQETSQPQMSDYGHRGYVTGQGLQRDDYPELRGISNKVVSGQELPNPKLGISTVHSPRVSGDASLIENPSVPGSFMLFGQKGASQNLTVATTVGRVQSPNHEGARWQAPSPNLRAPSPVVMVSSYEATDADHDVLSYEVQSSSKRSRDAEGFENEDNGAGAEMGCGDIADSSHLVLPCPVDSSSARTDLTQRTGLEPSQRSDDVVLSIKDIDEQRQRDERNAEVQTWLETSDAGSEPDKDSSAGYIRRLPSGTRRRAHTTGRVDVLGRVYCDQDIPGPGVLVEVESDDEYSDEVSVTSSQVMGHTAHILDAYYKSDSPQMSPQALYSRDSPEKTSLPTLEDEIPPEMQEPLPRQFYRRGPWQDPVRGPVSDVRDQPYTSNAAAYRFNQEVVKWETASRAATWGTRRRLSESEIRSIVEGSQVRHLSLSKRGRERGNSILNKARGLLPRRSSSNVKPEPSGEASESSPKGHAHRTSFGTIKHVQRKPSFGNKPKSPPLNTGSALMAMTGQLAAIGRGTPMTQDPESYHSSGPLQALKKQRSKSDVSKHGKTSTPGLTELMTRHGGPPIPTLASPMHEREPIVAAQVIDNEDAAADDDDDDQADEVAIRMDLEIRAEDITPTLEGFKDHVRRLNPRLEPYLIERVGQEQTRRYKKLVENKIKHTRAVQMSHKCPSGKFCFELGGEAVLLAPRASSKDRDATLTQFQVYNLGDHEIDESNFTEGIVTPALFPPGIPLPPANRLPAEFECSLCFKVKKFQKPSDWTKHVHEDIQPFSCTFPHCTESKSFKRKADWVRHENERHRHLEWWKCSIQECSHTCFRKDNFVQHLVREHKMKEPKVRSRGSGSSKNKAVNNTAWSIGQEDTELWSFVDSCHRETSNKSRDEPCRFCGNVCSSFKKLSVHMGKHMEQIAMPVLKLVNMREVAPDTIISPIDQTPTTAFTFATGPGAMHTMDGNSLSPYPASAASAYQTSSAGQSPASVPRRTRNGGYHFERGFYSPHALPSVVQGHMTGQSYEGPVGPASQSHVYIGPSNYMQPGDVGHQHDYNVSPQSATVTPRSQLVTSGYNQHFFDLTGSDYAQGPMAGVYPSVHVTPGFGAQYGSPMLHDPSGHSPMAVDSRSGLGLQTMNQNYTFGTAGHEDAGPHIQYTQ</sequence>
<feature type="compositionally biased region" description="Polar residues" evidence="1">
    <location>
        <begin position="353"/>
        <end position="363"/>
    </location>
</feature>
<proteinExistence type="predicted"/>
<dbReference type="EMBL" id="AMWN01000004">
    <property type="protein sequence ID" value="EXJ88348.1"/>
    <property type="molecule type" value="Genomic_DNA"/>
</dbReference>
<evidence type="ECO:0000259" key="2">
    <source>
        <dbReference type="PROSITE" id="PS00028"/>
    </source>
</evidence>
<dbReference type="OrthoDB" id="5315052at2759"/>
<feature type="compositionally biased region" description="Basic and acidic residues" evidence="1">
    <location>
        <begin position="329"/>
        <end position="352"/>
    </location>
</feature>
<evidence type="ECO:0000256" key="1">
    <source>
        <dbReference type="SAM" id="MobiDB-lite"/>
    </source>
</evidence>
<feature type="compositionally biased region" description="Polar residues" evidence="1">
    <location>
        <begin position="648"/>
        <end position="661"/>
    </location>
</feature>
<dbReference type="HOGENOM" id="CLU_005537_1_1_1"/>
<dbReference type="InterPro" id="IPR013087">
    <property type="entry name" value="Znf_C2H2_type"/>
</dbReference>
<feature type="region of interest" description="Disordered" evidence="1">
    <location>
        <begin position="313"/>
        <end position="376"/>
    </location>
</feature>
<evidence type="ECO:0000313" key="3">
    <source>
        <dbReference type="EMBL" id="EXJ88348.1"/>
    </source>
</evidence>
<feature type="region of interest" description="Disordered" evidence="1">
    <location>
        <begin position="1"/>
        <end position="46"/>
    </location>
</feature>
<dbReference type="eggNOG" id="ENOG502QVRM">
    <property type="taxonomic scope" value="Eukaryota"/>
</dbReference>
<dbReference type="GeneID" id="19160153"/>
<feature type="region of interest" description="Disordered" evidence="1">
    <location>
        <begin position="448"/>
        <end position="475"/>
    </location>
</feature>
<evidence type="ECO:0000313" key="4">
    <source>
        <dbReference type="Proteomes" id="UP000019484"/>
    </source>
</evidence>
<dbReference type="SMART" id="SM00355">
    <property type="entry name" value="ZnF_C2H2"/>
    <property type="match status" value="3"/>
</dbReference>
<gene>
    <name evidence="3" type="ORF">A1O1_05278</name>
</gene>
<feature type="region of interest" description="Disordered" evidence="1">
    <location>
        <begin position="269"/>
        <end position="295"/>
    </location>
</feature>
<organism evidence="3 4">
    <name type="scientific">Capronia coronata CBS 617.96</name>
    <dbReference type="NCBI Taxonomy" id="1182541"/>
    <lineage>
        <taxon>Eukaryota</taxon>
        <taxon>Fungi</taxon>
        <taxon>Dikarya</taxon>
        <taxon>Ascomycota</taxon>
        <taxon>Pezizomycotina</taxon>
        <taxon>Eurotiomycetes</taxon>
        <taxon>Chaetothyriomycetidae</taxon>
        <taxon>Chaetothyriales</taxon>
        <taxon>Herpotrichiellaceae</taxon>
        <taxon>Capronia</taxon>
    </lineage>
</organism>
<feature type="compositionally biased region" description="Polar residues" evidence="1">
    <location>
        <begin position="23"/>
        <end position="35"/>
    </location>
</feature>
<dbReference type="InterPro" id="IPR058925">
    <property type="entry name" value="zf-C2H2_AcuF"/>
</dbReference>
<dbReference type="AlphaFoldDB" id="W9Y770"/>
<feature type="region of interest" description="Disordered" evidence="1">
    <location>
        <begin position="557"/>
        <end position="631"/>
    </location>
</feature>
<dbReference type="PANTHER" id="PTHR35391">
    <property type="entry name" value="C2H2-TYPE DOMAIN-CONTAINING PROTEIN-RELATED"/>
    <property type="match status" value="1"/>
</dbReference>
<name>W9Y770_9EURO</name>
<dbReference type="Pfam" id="PF26082">
    <property type="entry name" value="zf-C2H2_AcuF"/>
    <property type="match status" value="1"/>
</dbReference>
<reference evidence="3 4" key="1">
    <citation type="submission" date="2013-03" db="EMBL/GenBank/DDBJ databases">
        <title>The Genome Sequence of Capronia coronata CBS 617.96.</title>
        <authorList>
            <consortium name="The Broad Institute Genomics Platform"/>
            <person name="Cuomo C."/>
            <person name="de Hoog S."/>
            <person name="Gorbushina A."/>
            <person name="Walker B."/>
            <person name="Young S.K."/>
            <person name="Zeng Q."/>
            <person name="Gargeya S."/>
            <person name="Fitzgerald M."/>
            <person name="Haas B."/>
            <person name="Abouelleil A."/>
            <person name="Allen A.W."/>
            <person name="Alvarado L."/>
            <person name="Arachchi H.M."/>
            <person name="Berlin A.M."/>
            <person name="Chapman S.B."/>
            <person name="Gainer-Dewar J."/>
            <person name="Goldberg J."/>
            <person name="Griggs A."/>
            <person name="Gujja S."/>
            <person name="Hansen M."/>
            <person name="Howarth C."/>
            <person name="Imamovic A."/>
            <person name="Ireland A."/>
            <person name="Larimer J."/>
            <person name="McCowan C."/>
            <person name="Murphy C."/>
            <person name="Pearson M."/>
            <person name="Poon T.W."/>
            <person name="Priest M."/>
            <person name="Roberts A."/>
            <person name="Saif S."/>
            <person name="Shea T."/>
            <person name="Sisk P."/>
            <person name="Sykes S."/>
            <person name="Wortman J."/>
            <person name="Nusbaum C."/>
            <person name="Birren B."/>
        </authorList>
    </citation>
    <scope>NUCLEOTIDE SEQUENCE [LARGE SCALE GENOMIC DNA]</scope>
    <source>
        <strain evidence="3 4">CBS 617.96</strain>
    </source>
</reference>
<feature type="domain" description="C2H2-type" evidence="2">
    <location>
        <begin position="937"/>
        <end position="960"/>
    </location>
</feature>
<feature type="region of interest" description="Disordered" evidence="1">
    <location>
        <begin position="645"/>
        <end position="693"/>
    </location>
</feature>
<comment type="caution">
    <text evidence="3">The sequence shown here is derived from an EMBL/GenBank/DDBJ whole genome shotgun (WGS) entry which is preliminary data.</text>
</comment>
<keyword evidence="4" id="KW-1185">Reference proteome</keyword>
<protein>
    <recommendedName>
        <fullName evidence="2">C2H2-type domain-containing protein</fullName>
    </recommendedName>
</protein>
<dbReference type="RefSeq" id="XP_007724354.1">
    <property type="nucleotide sequence ID" value="XM_007726164.1"/>
</dbReference>
<feature type="compositionally biased region" description="Low complexity" evidence="1">
    <location>
        <begin position="586"/>
        <end position="596"/>
    </location>
</feature>